<evidence type="ECO:0000256" key="1">
    <source>
        <dbReference type="SAM" id="Phobius"/>
    </source>
</evidence>
<sequence length="178" mass="19135">MALYLREPAWSELLLGLGIASGGLLLGSTIISLGRLGRFSPAIKLAAYVPFRWLILQGAGPEKAAWIGLWASAAWLILSLVIALILLWLSDDSLVDERDLLEMPLISRPFGPLNLAVGLSRIAEQTGYCLLAAWSPKLALAPLIVAGFSTEWKHPVARQLVEMVVGFVVLAVGIGLLL</sequence>
<evidence type="ECO:0000313" key="2">
    <source>
        <dbReference type="EMBL" id="SEN55008.1"/>
    </source>
</evidence>
<accession>A0A1H8HHK3</accession>
<feature type="transmembrane region" description="Helical" evidence="1">
    <location>
        <begin position="67"/>
        <end position="89"/>
    </location>
</feature>
<feature type="transmembrane region" description="Helical" evidence="1">
    <location>
        <begin position="160"/>
        <end position="177"/>
    </location>
</feature>
<keyword evidence="1" id="KW-0472">Membrane</keyword>
<dbReference type="Proteomes" id="UP000198953">
    <property type="component" value="Unassembled WGS sequence"/>
</dbReference>
<keyword evidence="1" id="KW-0812">Transmembrane</keyword>
<proteinExistence type="predicted"/>
<organism evidence="2 3">
    <name type="scientific">Nonomuraea pusilla</name>
    <dbReference type="NCBI Taxonomy" id="46177"/>
    <lineage>
        <taxon>Bacteria</taxon>
        <taxon>Bacillati</taxon>
        <taxon>Actinomycetota</taxon>
        <taxon>Actinomycetes</taxon>
        <taxon>Streptosporangiales</taxon>
        <taxon>Streptosporangiaceae</taxon>
        <taxon>Nonomuraea</taxon>
    </lineage>
</organism>
<protein>
    <submittedName>
        <fullName evidence="2">Uncharacterized protein</fullName>
    </submittedName>
</protein>
<feature type="transmembrane region" description="Helical" evidence="1">
    <location>
        <begin position="128"/>
        <end position="148"/>
    </location>
</feature>
<dbReference type="EMBL" id="FOBF01000029">
    <property type="protein sequence ID" value="SEN55008.1"/>
    <property type="molecule type" value="Genomic_DNA"/>
</dbReference>
<keyword evidence="3" id="KW-1185">Reference proteome</keyword>
<name>A0A1H8HHK3_9ACTN</name>
<dbReference type="AlphaFoldDB" id="A0A1H8HHK3"/>
<reference evidence="2 3" key="1">
    <citation type="submission" date="2016-10" db="EMBL/GenBank/DDBJ databases">
        <authorList>
            <person name="de Groot N.N."/>
        </authorList>
    </citation>
    <scope>NUCLEOTIDE SEQUENCE [LARGE SCALE GENOMIC DNA]</scope>
    <source>
        <strain evidence="2 3">DSM 43357</strain>
    </source>
</reference>
<evidence type="ECO:0000313" key="3">
    <source>
        <dbReference type="Proteomes" id="UP000198953"/>
    </source>
</evidence>
<keyword evidence="1" id="KW-1133">Transmembrane helix</keyword>
<gene>
    <name evidence="2" type="ORF">SAMN05660976_07792</name>
</gene>
<feature type="transmembrane region" description="Helical" evidence="1">
    <location>
        <begin position="13"/>
        <end position="33"/>
    </location>
</feature>